<keyword evidence="2" id="KW-1185">Reference proteome</keyword>
<dbReference type="OrthoDB" id="9814791at2"/>
<accession>A0A1R0KHC8</accession>
<proteinExistence type="predicted"/>
<comment type="caution">
    <text evidence="1">The sequence shown here is derived from an EMBL/GenBank/DDBJ whole genome shotgun (WGS) entry which is preliminary data.</text>
</comment>
<reference evidence="1 2" key="1">
    <citation type="submission" date="2016-01" db="EMBL/GenBank/DDBJ databases">
        <title>Amycolatopsis coloradensis genome sequencing and assembly.</title>
        <authorList>
            <person name="Mayilraj S."/>
        </authorList>
    </citation>
    <scope>NUCLEOTIDE SEQUENCE [LARGE SCALE GENOMIC DNA]</scope>
    <source>
        <strain evidence="1 2">DSM 44225</strain>
    </source>
</reference>
<sequence>MDVTERVAAVFTSARPRPELAARLAVFEPLIGSWDLVVRDYDENGGVRTTDAEWHFGWALDGRAVTDIWISPSRASRVEGDSDTDGEWGMSLRFYDPGIDAFRSTWLGPGRGWVIPFVGKQTENGFEIEADTDGVQRRWIFTDLTTESFSWRAEETLPNGTPFVRQRFTATRTVGG</sequence>
<dbReference type="EMBL" id="MQUQ01000021">
    <property type="protein sequence ID" value="OLZ45048.1"/>
    <property type="molecule type" value="Genomic_DNA"/>
</dbReference>
<dbReference type="AlphaFoldDB" id="A0A1R0KHC8"/>
<dbReference type="Proteomes" id="UP000187486">
    <property type="component" value="Unassembled WGS sequence"/>
</dbReference>
<evidence type="ECO:0000313" key="1">
    <source>
        <dbReference type="EMBL" id="OLZ45048.1"/>
    </source>
</evidence>
<gene>
    <name evidence="1" type="ORF">BS329_35460</name>
</gene>
<dbReference type="STRING" id="76021.BS329_35460"/>
<organism evidence="1 2">
    <name type="scientific">Amycolatopsis coloradensis</name>
    <dbReference type="NCBI Taxonomy" id="76021"/>
    <lineage>
        <taxon>Bacteria</taxon>
        <taxon>Bacillati</taxon>
        <taxon>Actinomycetota</taxon>
        <taxon>Actinomycetes</taxon>
        <taxon>Pseudonocardiales</taxon>
        <taxon>Pseudonocardiaceae</taxon>
        <taxon>Amycolatopsis</taxon>
    </lineage>
</organism>
<dbReference type="RefSeq" id="WP_076167152.1">
    <property type="nucleotide sequence ID" value="NZ_JBEZVB010000116.1"/>
</dbReference>
<protein>
    <recommendedName>
        <fullName evidence="3">DUF1579 domain-containing protein</fullName>
    </recommendedName>
</protein>
<name>A0A1R0KHC8_9PSEU</name>
<evidence type="ECO:0000313" key="2">
    <source>
        <dbReference type="Proteomes" id="UP000187486"/>
    </source>
</evidence>
<evidence type="ECO:0008006" key="3">
    <source>
        <dbReference type="Google" id="ProtNLM"/>
    </source>
</evidence>